<dbReference type="InterPro" id="IPR001915">
    <property type="entry name" value="Peptidase_M48"/>
</dbReference>
<evidence type="ECO:0000313" key="9">
    <source>
        <dbReference type="Proteomes" id="UP001597135"/>
    </source>
</evidence>
<evidence type="ECO:0000256" key="3">
    <source>
        <dbReference type="ARBA" id="ARBA00022801"/>
    </source>
</evidence>
<keyword evidence="3 6" id="KW-0378">Hydrolase</keyword>
<keyword evidence="2" id="KW-0479">Metal-binding</keyword>
<comment type="similarity">
    <text evidence="6">Belongs to the peptidase M48 family.</text>
</comment>
<comment type="cofactor">
    <cofactor evidence="6">
        <name>Zn(2+)</name>
        <dbReference type="ChEBI" id="CHEBI:29105"/>
    </cofactor>
    <text evidence="6">Binds 1 zinc ion per subunit.</text>
</comment>
<evidence type="ECO:0000256" key="5">
    <source>
        <dbReference type="ARBA" id="ARBA00023049"/>
    </source>
</evidence>
<keyword evidence="4 6" id="KW-0862">Zinc</keyword>
<evidence type="ECO:0000256" key="4">
    <source>
        <dbReference type="ARBA" id="ARBA00022833"/>
    </source>
</evidence>
<dbReference type="CDD" id="cd07331">
    <property type="entry name" value="M48C_Oma1_like"/>
    <property type="match status" value="1"/>
</dbReference>
<dbReference type="InterPro" id="IPR006311">
    <property type="entry name" value="TAT_signal"/>
</dbReference>
<organism evidence="8 9">
    <name type="scientific">Litorisediminicola beolgyonensis</name>
    <dbReference type="NCBI Taxonomy" id="1173614"/>
    <lineage>
        <taxon>Bacteria</taxon>
        <taxon>Pseudomonadati</taxon>
        <taxon>Pseudomonadota</taxon>
        <taxon>Alphaproteobacteria</taxon>
        <taxon>Rhodobacterales</taxon>
        <taxon>Paracoccaceae</taxon>
        <taxon>Litorisediminicola</taxon>
    </lineage>
</organism>
<accession>A0ABW3ZK82</accession>
<dbReference type="PANTHER" id="PTHR22726">
    <property type="entry name" value="METALLOENDOPEPTIDASE OMA1"/>
    <property type="match status" value="1"/>
</dbReference>
<dbReference type="PANTHER" id="PTHR22726:SF24">
    <property type="entry name" value="M48 FAMILY METALLOPEPTIDASE"/>
    <property type="match status" value="1"/>
</dbReference>
<dbReference type="InterPro" id="IPR051156">
    <property type="entry name" value="Mito/Outer_Membr_Metalloprot"/>
</dbReference>
<evidence type="ECO:0000259" key="7">
    <source>
        <dbReference type="Pfam" id="PF01435"/>
    </source>
</evidence>
<evidence type="ECO:0000256" key="2">
    <source>
        <dbReference type="ARBA" id="ARBA00022723"/>
    </source>
</evidence>
<keyword evidence="9" id="KW-1185">Reference proteome</keyword>
<evidence type="ECO:0000256" key="1">
    <source>
        <dbReference type="ARBA" id="ARBA00022670"/>
    </source>
</evidence>
<evidence type="ECO:0000256" key="6">
    <source>
        <dbReference type="RuleBase" id="RU003983"/>
    </source>
</evidence>
<sequence length="255" mass="27730">MPCLCHAPMGRRRFLLQGAALALPLGTAGCDEAAVLVSEAEAAAMGEQAWAEVHSETPVTQDARFARVVQELSAEMLRAAGQNPDAWEVAAFETDRINAFALPGNKIGIFRGIYEVAETEAQLAAVIGHEIGHLQADHPRERMGNARAQGIIETLVAFFLAQSDIQFDREIMAALGLGLRYGLALPYSRNQELEADRLGLVTMTEAGFDPEEAAVFWQRMEDVAGDRGPEILGTHPAPASRIREIRAMLPELQET</sequence>
<gene>
    <name evidence="8" type="ORF">ACFQ4E_12140</name>
</gene>
<feature type="domain" description="Peptidase M48" evidence="7">
    <location>
        <begin position="68"/>
        <end position="248"/>
    </location>
</feature>
<dbReference type="Gene3D" id="3.30.2010.10">
    <property type="entry name" value="Metalloproteases ('zincins'), catalytic domain"/>
    <property type="match status" value="1"/>
</dbReference>
<reference evidence="9" key="1">
    <citation type="journal article" date="2019" name="Int. J. Syst. Evol. Microbiol.">
        <title>The Global Catalogue of Microorganisms (GCM) 10K type strain sequencing project: providing services to taxonomists for standard genome sequencing and annotation.</title>
        <authorList>
            <consortium name="The Broad Institute Genomics Platform"/>
            <consortium name="The Broad Institute Genome Sequencing Center for Infectious Disease"/>
            <person name="Wu L."/>
            <person name="Ma J."/>
        </authorList>
    </citation>
    <scope>NUCLEOTIDE SEQUENCE [LARGE SCALE GENOMIC DNA]</scope>
    <source>
        <strain evidence="9">CCUG 62953</strain>
    </source>
</reference>
<comment type="caution">
    <text evidence="8">The sequence shown here is derived from an EMBL/GenBank/DDBJ whole genome shotgun (WGS) entry which is preliminary data.</text>
</comment>
<name>A0ABW3ZK82_9RHOB</name>
<keyword evidence="5 6" id="KW-0482">Metalloprotease</keyword>
<dbReference type="Proteomes" id="UP001597135">
    <property type="component" value="Unassembled WGS sequence"/>
</dbReference>
<keyword evidence="1 6" id="KW-0645">Protease</keyword>
<dbReference type="EMBL" id="JBHTMU010000020">
    <property type="protein sequence ID" value="MFD1343172.1"/>
    <property type="molecule type" value="Genomic_DNA"/>
</dbReference>
<evidence type="ECO:0000313" key="8">
    <source>
        <dbReference type="EMBL" id="MFD1343172.1"/>
    </source>
</evidence>
<dbReference type="Pfam" id="PF01435">
    <property type="entry name" value="Peptidase_M48"/>
    <property type="match status" value="1"/>
</dbReference>
<protein>
    <submittedName>
        <fullName evidence="8">M48 family metallopeptidase</fullName>
    </submittedName>
</protein>
<proteinExistence type="inferred from homology"/>
<dbReference type="PROSITE" id="PS51318">
    <property type="entry name" value="TAT"/>
    <property type="match status" value="1"/>
</dbReference>
<dbReference type="RefSeq" id="WP_386803882.1">
    <property type="nucleotide sequence ID" value="NZ_JBHTMU010000020.1"/>
</dbReference>